<dbReference type="Pfam" id="PF10263">
    <property type="entry name" value="SprT-like"/>
    <property type="match status" value="1"/>
</dbReference>
<evidence type="ECO:0000313" key="3">
    <source>
        <dbReference type="Proteomes" id="UP000030764"/>
    </source>
</evidence>
<protein>
    <recommendedName>
        <fullName evidence="1">Alpha-carbonic anhydrase domain-containing protein</fullName>
    </recommendedName>
</protein>
<gene>
    <name evidence="2" type="ORF">M513_07031</name>
</gene>
<dbReference type="Gene3D" id="3.10.200.10">
    <property type="entry name" value="Alpha carbonic anhydrase"/>
    <property type="match status" value="1"/>
</dbReference>
<reference evidence="2 3" key="1">
    <citation type="journal article" date="2014" name="Nat. Genet.">
        <title>Genome and transcriptome of the porcine whipworm Trichuris suis.</title>
        <authorList>
            <person name="Jex A.R."/>
            <person name="Nejsum P."/>
            <person name="Schwarz E.M."/>
            <person name="Hu L."/>
            <person name="Young N.D."/>
            <person name="Hall R.S."/>
            <person name="Korhonen P.K."/>
            <person name="Liao S."/>
            <person name="Thamsborg S."/>
            <person name="Xia J."/>
            <person name="Xu P."/>
            <person name="Wang S."/>
            <person name="Scheerlinck J.P."/>
            <person name="Hofmann A."/>
            <person name="Sternberg P.W."/>
            <person name="Wang J."/>
            <person name="Gasser R.B."/>
        </authorList>
    </citation>
    <scope>NUCLEOTIDE SEQUENCE [LARGE SCALE GENOMIC DNA]</scope>
    <source>
        <strain evidence="2">DCEP-RM93M</strain>
    </source>
</reference>
<dbReference type="PANTHER" id="PTHR23099">
    <property type="entry name" value="TRANSCRIPTIONAL REGULATOR"/>
    <property type="match status" value="1"/>
</dbReference>
<feature type="domain" description="Alpha-carbonic anhydrase" evidence="1">
    <location>
        <begin position="252"/>
        <end position="507"/>
    </location>
</feature>
<dbReference type="InterPro" id="IPR001148">
    <property type="entry name" value="CA_dom"/>
</dbReference>
<evidence type="ECO:0000313" key="2">
    <source>
        <dbReference type="EMBL" id="KFD52049.1"/>
    </source>
</evidence>
<sequence length="551" mass="62660">MGEAVVSLLQELYPECKAEELKDLLRAFAAVTLNDKPLHPKTLRNECTVQQVEDKRPKNGIQQPLREDVKLLADLKCTNARRDELVSQLYRLFNENVFDKRLVNGIVEQLPYDMEVSWNPRLIKTAGFCKCRWSSKNERYCIIILSPKICTTAGRIRDTLLHEMCHAATWLIDKMAEGHGPHWRRWCQHANEVFPEIPVIRTRHSYKATTKFLYQCSTCSNRIHRHSKSIDVTKKICALCKGKFQLLKLNKATGVYESPSFWGLVNADWKMCSKGQHQSPININPTLLLYDPLLKPLTISKTRVSGKLSNTGQFLLFEIENDSKNDVTISGGPFTTYRYRLSKVIVRVGLKDQTGSEHAIDEEKFSGEVQIYGYNIDLYRNFSDAMKMPNGLAGLSAVIEIHSFTNPELKYFASVASDVMHKGRSIPFSSLSIHYLLPETSQYVTYEGSLTFPGCHESLKMLRELQRSDEHASSPMYLGGGGRKLMAINRRSNTCRSAQRRLLYKGTAEATILPFRKKMGVCLFCSESLEKAESPIQIRDGNRLLCSTGSR</sequence>
<dbReference type="GO" id="GO:0006974">
    <property type="term" value="P:DNA damage response"/>
    <property type="evidence" value="ECO:0007669"/>
    <property type="project" value="UniProtKB-ARBA"/>
</dbReference>
<dbReference type="Pfam" id="PF00194">
    <property type="entry name" value="Carb_anhydrase"/>
    <property type="match status" value="1"/>
</dbReference>
<name>A0A085M4A3_9BILA</name>
<proteinExistence type="predicted"/>
<dbReference type="InterPro" id="IPR036398">
    <property type="entry name" value="CA_dom_sf"/>
</dbReference>
<dbReference type="SUPFAM" id="SSF51069">
    <property type="entry name" value="Carbonic anhydrase"/>
    <property type="match status" value="1"/>
</dbReference>
<accession>A0A085M4A3</accession>
<dbReference type="PANTHER" id="PTHR23099:SF0">
    <property type="entry name" value="GERM CELL NUCLEAR ACIDIC PROTEIN"/>
    <property type="match status" value="1"/>
</dbReference>
<dbReference type="Proteomes" id="UP000030764">
    <property type="component" value="Unassembled WGS sequence"/>
</dbReference>
<evidence type="ECO:0000259" key="1">
    <source>
        <dbReference type="PROSITE" id="PS51144"/>
    </source>
</evidence>
<dbReference type="PROSITE" id="PS51144">
    <property type="entry name" value="ALPHA_CA_2"/>
    <property type="match status" value="1"/>
</dbReference>
<organism evidence="2 3">
    <name type="scientific">Trichuris suis</name>
    <name type="common">pig whipworm</name>
    <dbReference type="NCBI Taxonomy" id="68888"/>
    <lineage>
        <taxon>Eukaryota</taxon>
        <taxon>Metazoa</taxon>
        <taxon>Ecdysozoa</taxon>
        <taxon>Nematoda</taxon>
        <taxon>Enoplea</taxon>
        <taxon>Dorylaimia</taxon>
        <taxon>Trichinellida</taxon>
        <taxon>Trichuridae</taxon>
        <taxon>Trichuris</taxon>
    </lineage>
</organism>
<dbReference type="SMART" id="SM00731">
    <property type="entry name" value="SprT"/>
    <property type="match status" value="1"/>
</dbReference>
<dbReference type="EMBL" id="KL363232">
    <property type="protein sequence ID" value="KFD52049.1"/>
    <property type="molecule type" value="Genomic_DNA"/>
</dbReference>
<dbReference type="AlphaFoldDB" id="A0A085M4A3"/>
<dbReference type="InterPro" id="IPR006640">
    <property type="entry name" value="SprT-like_domain"/>
</dbReference>
<dbReference type="GO" id="GO:0005634">
    <property type="term" value="C:nucleus"/>
    <property type="evidence" value="ECO:0007669"/>
    <property type="project" value="TreeGrafter"/>
</dbReference>
<keyword evidence="3" id="KW-1185">Reference proteome</keyword>
<dbReference type="SMART" id="SM01057">
    <property type="entry name" value="Carb_anhydrase"/>
    <property type="match status" value="1"/>
</dbReference>
<dbReference type="InterPro" id="IPR035240">
    <property type="entry name" value="SprT_Zn_ribbon"/>
</dbReference>
<dbReference type="Pfam" id="PF17283">
    <property type="entry name" value="Zn_ribbon_SprT"/>
    <property type="match status" value="1"/>
</dbReference>